<gene>
    <name evidence="1" type="ordered locus">YpsIP31758_3105</name>
</gene>
<reference evidence="1 2" key="1">
    <citation type="journal article" date="2007" name="PLoS Genet.">
        <title>The complete genome sequence of Yersinia pseudotuberculosis IP31758, the causative agent of Far East scarlet-like fever.</title>
        <authorList>
            <person name="Eppinger M."/>
            <person name="Rosovitz M.J."/>
            <person name="Fricke W.F."/>
            <person name="Rasko D.A."/>
            <person name="Kokorina G."/>
            <person name="Fayolle C."/>
            <person name="Lindler L.E."/>
            <person name="Carniel E."/>
            <person name="Ravel J."/>
        </authorList>
    </citation>
    <scope>NUCLEOTIDE SEQUENCE [LARGE SCALE GENOMIC DNA]</scope>
    <source>
        <strain evidence="1 2">IP 31758</strain>
    </source>
</reference>
<dbReference type="HOGENOM" id="CLU_3298956_0_0_6"/>
<proteinExistence type="predicted"/>
<dbReference type="AlphaFoldDB" id="A0A0U1QV68"/>
<evidence type="ECO:0000313" key="2">
    <source>
        <dbReference type="Proteomes" id="UP000002412"/>
    </source>
</evidence>
<accession>A0A0U1QV68</accession>
<dbReference type="KEGG" id="ypi:YpsIP31758_3105"/>
<evidence type="ECO:0000313" key="1">
    <source>
        <dbReference type="EMBL" id="ABS46377.1"/>
    </source>
</evidence>
<organism evidence="1 2">
    <name type="scientific">Yersinia pseudotuberculosis serotype O:1b (strain IP 31758)</name>
    <dbReference type="NCBI Taxonomy" id="349747"/>
    <lineage>
        <taxon>Bacteria</taxon>
        <taxon>Pseudomonadati</taxon>
        <taxon>Pseudomonadota</taxon>
        <taxon>Gammaproteobacteria</taxon>
        <taxon>Enterobacterales</taxon>
        <taxon>Yersiniaceae</taxon>
        <taxon>Yersinia</taxon>
    </lineage>
</organism>
<protein>
    <submittedName>
        <fullName evidence="1">Uncharacterized protein</fullName>
    </submittedName>
</protein>
<sequence>MSKDGIFPTPDKINGEHNNRFIPRDKIKLLTIAQCLYLYR</sequence>
<dbReference type="Proteomes" id="UP000002412">
    <property type="component" value="Chromosome"/>
</dbReference>
<name>A0A0U1QV68_YERP3</name>
<dbReference type="EMBL" id="CP000720">
    <property type="protein sequence ID" value="ABS46377.1"/>
    <property type="molecule type" value="Genomic_DNA"/>
</dbReference>